<dbReference type="PANTHER" id="PTHR43236">
    <property type="entry name" value="ANTITOXIN HIGA1"/>
    <property type="match status" value="1"/>
</dbReference>
<dbReference type="Gene3D" id="1.10.10.2910">
    <property type="match status" value="1"/>
</dbReference>
<dbReference type="EMBL" id="CP159289">
    <property type="protein sequence ID" value="XCH24014.1"/>
    <property type="molecule type" value="Genomic_DNA"/>
</dbReference>
<organism evidence="3">
    <name type="scientific">Dyadobacter sp. 676</name>
    <dbReference type="NCBI Taxonomy" id="3088362"/>
    <lineage>
        <taxon>Bacteria</taxon>
        <taxon>Pseudomonadati</taxon>
        <taxon>Bacteroidota</taxon>
        <taxon>Cytophagia</taxon>
        <taxon>Cytophagales</taxon>
        <taxon>Spirosomataceae</taxon>
        <taxon>Dyadobacter</taxon>
    </lineage>
</organism>
<dbReference type="PROSITE" id="PS50943">
    <property type="entry name" value="HTH_CROC1"/>
    <property type="match status" value="1"/>
</dbReference>
<dbReference type="RefSeq" id="WP_353719338.1">
    <property type="nucleotide sequence ID" value="NZ_CP159289.1"/>
</dbReference>
<dbReference type="Pfam" id="PF06114">
    <property type="entry name" value="Peptidase_M78"/>
    <property type="match status" value="1"/>
</dbReference>
<dbReference type="SUPFAM" id="SSF47413">
    <property type="entry name" value="lambda repressor-like DNA-binding domains"/>
    <property type="match status" value="1"/>
</dbReference>
<sequence length="352" mass="40092">MDLLFATRFKSARLRSGLSLQDVASRLGNKITRQALHRYEKGEVTPNSEMLGLLSEIMAVRPDYFFRNTRVELGALEYRKLQHLSARDENRIVEQTREYLSRYLELEEILGISGEFINPLKGLGPVATLSDVSAAADLLREKWGLGANAVVNIAGFLEDMHIKVVEIDVDTHFNGMQTWANEGLPVVAYNKNLQGKPDRIRFTLLHELGHLLLQFGDVKDKQKEVLCHQFAGALLMPESVLKEKLGPHRSKLSLHELGNLKRQYGISMQAIVMRAIECKIVSEHYGRQFFKMIEEMGWKSREPVAYEGIERSYRFDRLLFRALAEGQVSMSKAAALKNMKLAEFHEQYTAIA</sequence>
<dbReference type="InterPro" id="IPR001387">
    <property type="entry name" value="Cro/C1-type_HTH"/>
</dbReference>
<dbReference type="SMART" id="SM00530">
    <property type="entry name" value="HTH_XRE"/>
    <property type="match status" value="1"/>
</dbReference>
<dbReference type="CDD" id="cd00093">
    <property type="entry name" value="HTH_XRE"/>
    <property type="match status" value="1"/>
</dbReference>
<name>A0AAU8FJY0_9BACT</name>
<feature type="domain" description="HTH cro/C1-type" evidence="2">
    <location>
        <begin position="9"/>
        <end position="65"/>
    </location>
</feature>
<dbReference type="InterPro" id="IPR052345">
    <property type="entry name" value="Rad_response_metalloprotease"/>
</dbReference>
<dbReference type="PANTHER" id="PTHR43236:SF1">
    <property type="entry name" value="BLL7220 PROTEIN"/>
    <property type="match status" value="1"/>
</dbReference>
<accession>A0AAU8FJY0</accession>
<evidence type="ECO:0000259" key="2">
    <source>
        <dbReference type="PROSITE" id="PS50943"/>
    </source>
</evidence>
<evidence type="ECO:0000256" key="1">
    <source>
        <dbReference type="ARBA" id="ARBA00007227"/>
    </source>
</evidence>
<proteinExistence type="inferred from homology"/>
<comment type="similarity">
    <text evidence="1">Belongs to the short-chain fatty acyl-CoA assimilation regulator (ScfR) family.</text>
</comment>
<dbReference type="GO" id="GO:0003677">
    <property type="term" value="F:DNA binding"/>
    <property type="evidence" value="ECO:0007669"/>
    <property type="project" value="InterPro"/>
</dbReference>
<dbReference type="InterPro" id="IPR010982">
    <property type="entry name" value="Lambda_DNA-bd_dom_sf"/>
</dbReference>
<dbReference type="AlphaFoldDB" id="A0AAU8FJY0"/>
<dbReference type="InterPro" id="IPR010359">
    <property type="entry name" value="IrrE_HExxH"/>
</dbReference>
<dbReference type="Gene3D" id="1.10.260.40">
    <property type="entry name" value="lambda repressor-like DNA-binding domains"/>
    <property type="match status" value="1"/>
</dbReference>
<dbReference type="Pfam" id="PF01381">
    <property type="entry name" value="HTH_3"/>
    <property type="match status" value="1"/>
</dbReference>
<evidence type="ECO:0000313" key="3">
    <source>
        <dbReference type="EMBL" id="XCH24014.1"/>
    </source>
</evidence>
<gene>
    <name evidence="3" type="ORF">ABV298_27475</name>
</gene>
<protein>
    <submittedName>
        <fullName evidence="3">XRE family transcriptional regulator</fullName>
    </submittedName>
</protein>
<reference evidence="3" key="1">
    <citation type="submission" date="2024-06" db="EMBL/GenBank/DDBJ databases">
        <title>Sequencing and assembly of the genome of Dyadobacter sp. strain 676, a symbiont of Cyamopsis tetragonoloba.</title>
        <authorList>
            <person name="Guro P."/>
            <person name="Sazanova A."/>
            <person name="Kuznetsova I."/>
            <person name="Belimov A."/>
            <person name="Safronova V."/>
        </authorList>
    </citation>
    <scope>NUCLEOTIDE SEQUENCE</scope>
    <source>
        <strain evidence="3">676</strain>
    </source>
</reference>